<feature type="region of interest" description="Disordered" evidence="1">
    <location>
        <begin position="29"/>
        <end position="53"/>
    </location>
</feature>
<gene>
    <name evidence="2" type="ORF">ASIM_LOCUS6510</name>
</gene>
<evidence type="ECO:0000313" key="4">
    <source>
        <dbReference type="WBParaSite" id="ASIM_0000673601-mRNA-1"/>
    </source>
</evidence>
<organism evidence="4">
    <name type="scientific">Anisakis simplex</name>
    <name type="common">Herring worm</name>
    <dbReference type="NCBI Taxonomy" id="6269"/>
    <lineage>
        <taxon>Eukaryota</taxon>
        <taxon>Metazoa</taxon>
        <taxon>Ecdysozoa</taxon>
        <taxon>Nematoda</taxon>
        <taxon>Chromadorea</taxon>
        <taxon>Rhabditida</taxon>
        <taxon>Spirurina</taxon>
        <taxon>Ascaridomorpha</taxon>
        <taxon>Ascaridoidea</taxon>
        <taxon>Anisakidae</taxon>
        <taxon>Anisakis</taxon>
        <taxon>Anisakis simplex complex</taxon>
    </lineage>
</organism>
<proteinExistence type="predicted"/>
<evidence type="ECO:0000313" key="2">
    <source>
        <dbReference type="EMBL" id="VDK27173.1"/>
    </source>
</evidence>
<accession>A0A0M3JGI1</accession>
<protein>
    <submittedName>
        <fullName evidence="2 4">Uncharacterized protein</fullName>
    </submittedName>
</protein>
<keyword evidence="3" id="KW-1185">Reference proteome</keyword>
<dbReference type="EMBL" id="UYRR01014260">
    <property type="protein sequence ID" value="VDK27173.1"/>
    <property type="molecule type" value="Genomic_DNA"/>
</dbReference>
<name>A0A0M3JGI1_ANISI</name>
<reference evidence="2 3" key="2">
    <citation type="submission" date="2018-11" db="EMBL/GenBank/DDBJ databases">
        <authorList>
            <consortium name="Pathogen Informatics"/>
        </authorList>
    </citation>
    <scope>NUCLEOTIDE SEQUENCE [LARGE SCALE GENOMIC DNA]</scope>
</reference>
<evidence type="ECO:0000256" key="1">
    <source>
        <dbReference type="SAM" id="MobiDB-lite"/>
    </source>
</evidence>
<evidence type="ECO:0000313" key="3">
    <source>
        <dbReference type="Proteomes" id="UP000267096"/>
    </source>
</evidence>
<dbReference type="AlphaFoldDB" id="A0A0M3JGI1"/>
<dbReference type="Proteomes" id="UP000267096">
    <property type="component" value="Unassembled WGS sequence"/>
</dbReference>
<reference evidence="4" key="1">
    <citation type="submission" date="2017-02" db="UniProtKB">
        <authorList>
            <consortium name="WormBaseParasite"/>
        </authorList>
    </citation>
    <scope>IDENTIFICATION</scope>
</reference>
<sequence length="79" mass="9168">MSSHLSNHPLCFTTVSVYSTDKIRYYRERKKSRGQEKSGTIFSGRESGKAGRLEKKWETATKMKIWRRDPRNAPISAPH</sequence>
<dbReference type="WBParaSite" id="ASIM_0000673601-mRNA-1">
    <property type="protein sequence ID" value="ASIM_0000673601-mRNA-1"/>
    <property type="gene ID" value="ASIM_0000673601"/>
</dbReference>